<evidence type="ECO:0000313" key="2">
    <source>
        <dbReference type="EMBL" id="MDP9844889.1"/>
    </source>
</evidence>
<comment type="caution">
    <text evidence="2">The sequence shown here is derived from an EMBL/GenBank/DDBJ whole genome shotgun (WGS) entry which is preliminary data.</text>
</comment>
<sequence length="249" mass="27113">MRQLLVLSLAALFVLSACAEDPAVRAAYAHADRVAEELSRGLSWNREDIGHGLSRDEDVDVYSVTGTRYSLSDRGRVLLRIRATSRIGPDGMPDPVGQGTRAYEATHDPSPSRYPVVTVCFEITVSYSDTGVTEVECPAGEPHSFRAPAALPHNAFDRLKTRLPKTPDLAAARKVVDHLDLDDRIGKDVAEMDGVIGIALRERPGVCLFARVRPQGTEVWWPSRIQAMPGESSCSAAEAVHGHAQRAPH</sequence>
<dbReference type="RefSeq" id="WP_307560097.1">
    <property type="nucleotide sequence ID" value="NZ_JAUSQU010000001.1"/>
</dbReference>
<feature type="chain" id="PRO_5045842152" evidence="1">
    <location>
        <begin position="20"/>
        <end position="249"/>
    </location>
</feature>
<gene>
    <name evidence="2" type="ORF">J2853_004100</name>
</gene>
<proteinExistence type="predicted"/>
<dbReference type="PROSITE" id="PS51257">
    <property type="entry name" value="PROKAR_LIPOPROTEIN"/>
    <property type="match status" value="1"/>
</dbReference>
<dbReference type="Proteomes" id="UP001225356">
    <property type="component" value="Unassembled WGS sequence"/>
</dbReference>
<protein>
    <submittedName>
        <fullName evidence="2">Uncharacterized protein</fullName>
    </submittedName>
</protein>
<accession>A0ABT9QDZ5</accession>
<keyword evidence="1" id="KW-0732">Signal</keyword>
<feature type="signal peptide" evidence="1">
    <location>
        <begin position="1"/>
        <end position="19"/>
    </location>
</feature>
<evidence type="ECO:0000313" key="3">
    <source>
        <dbReference type="Proteomes" id="UP001225356"/>
    </source>
</evidence>
<reference evidence="2 3" key="1">
    <citation type="submission" date="2023-07" db="EMBL/GenBank/DDBJ databases">
        <title>Sequencing the genomes of 1000 actinobacteria strains.</title>
        <authorList>
            <person name="Klenk H.-P."/>
        </authorList>
    </citation>
    <scope>NUCLEOTIDE SEQUENCE [LARGE SCALE GENOMIC DNA]</scope>
    <source>
        <strain evidence="2 3">DSM 46740</strain>
    </source>
</reference>
<organism evidence="2 3">
    <name type="scientific">Streptosporangium lutulentum</name>
    <dbReference type="NCBI Taxonomy" id="1461250"/>
    <lineage>
        <taxon>Bacteria</taxon>
        <taxon>Bacillati</taxon>
        <taxon>Actinomycetota</taxon>
        <taxon>Actinomycetes</taxon>
        <taxon>Streptosporangiales</taxon>
        <taxon>Streptosporangiaceae</taxon>
        <taxon>Streptosporangium</taxon>
    </lineage>
</organism>
<name>A0ABT9QDZ5_9ACTN</name>
<evidence type="ECO:0000256" key="1">
    <source>
        <dbReference type="SAM" id="SignalP"/>
    </source>
</evidence>
<dbReference type="EMBL" id="JAUSQU010000001">
    <property type="protein sequence ID" value="MDP9844889.1"/>
    <property type="molecule type" value="Genomic_DNA"/>
</dbReference>
<keyword evidence="3" id="KW-1185">Reference proteome</keyword>